<protein>
    <submittedName>
        <fullName evidence="1">Uncharacterized protein</fullName>
    </submittedName>
</protein>
<dbReference type="AlphaFoldDB" id="A0A0E9TPF8"/>
<sequence>MQKQWALVFCALHHNCTSLERSYP</sequence>
<dbReference type="EMBL" id="GBXM01052963">
    <property type="protein sequence ID" value="JAH55614.1"/>
    <property type="molecule type" value="Transcribed_RNA"/>
</dbReference>
<proteinExistence type="predicted"/>
<evidence type="ECO:0000313" key="1">
    <source>
        <dbReference type="EMBL" id="JAH55614.1"/>
    </source>
</evidence>
<reference evidence="1" key="1">
    <citation type="submission" date="2014-11" db="EMBL/GenBank/DDBJ databases">
        <authorList>
            <person name="Amaro Gonzalez C."/>
        </authorList>
    </citation>
    <scope>NUCLEOTIDE SEQUENCE</scope>
</reference>
<name>A0A0E9TPF8_ANGAN</name>
<reference evidence="1" key="2">
    <citation type="journal article" date="2015" name="Fish Shellfish Immunol.">
        <title>Early steps in the European eel (Anguilla anguilla)-Vibrio vulnificus interaction in the gills: Role of the RtxA13 toxin.</title>
        <authorList>
            <person name="Callol A."/>
            <person name="Pajuelo D."/>
            <person name="Ebbesson L."/>
            <person name="Teles M."/>
            <person name="MacKenzie S."/>
            <person name="Amaro C."/>
        </authorList>
    </citation>
    <scope>NUCLEOTIDE SEQUENCE</scope>
</reference>
<organism evidence="1">
    <name type="scientific">Anguilla anguilla</name>
    <name type="common">European freshwater eel</name>
    <name type="synonym">Muraena anguilla</name>
    <dbReference type="NCBI Taxonomy" id="7936"/>
    <lineage>
        <taxon>Eukaryota</taxon>
        <taxon>Metazoa</taxon>
        <taxon>Chordata</taxon>
        <taxon>Craniata</taxon>
        <taxon>Vertebrata</taxon>
        <taxon>Euteleostomi</taxon>
        <taxon>Actinopterygii</taxon>
        <taxon>Neopterygii</taxon>
        <taxon>Teleostei</taxon>
        <taxon>Anguilliformes</taxon>
        <taxon>Anguillidae</taxon>
        <taxon>Anguilla</taxon>
    </lineage>
</organism>
<accession>A0A0E9TPF8</accession>